<comment type="caution">
    <text evidence="2">The sequence shown here is derived from an EMBL/GenBank/DDBJ whole genome shotgun (WGS) entry which is preliminary data.</text>
</comment>
<dbReference type="CDD" id="cd09272">
    <property type="entry name" value="RNase_HI_RT_Ty1"/>
    <property type="match status" value="1"/>
</dbReference>
<dbReference type="SUPFAM" id="SSF56672">
    <property type="entry name" value="DNA/RNA polymerases"/>
    <property type="match status" value="1"/>
</dbReference>
<organism evidence="2">
    <name type="scientific">Tanacetum cinerariifolium</name>
    <name type="common">Dalmatian daisy</name>
    <name type="synonym">Chrysanthemum cinerariifolium</name>
    <dbReference type="NCBI Taxonomy" id="118510"/>
    <lineage>
        <taxon>Eukaryota</taxon>
        <taxon>Viridiplantae</taxon>
        <taxon>Streptophyta</taxon>
        <taxon>Embryophyta</taxon>
        <taxon>Tracheophyta</taxon>
        <taxon>Spermatophyta</taxon>
        <taxon>Magnoliopsida</taxon>
        <taxon>eudicotyledons</taxon>
        <taxon>Gunneridae</taxon>
        <taxon>Pentapetalae</taxon>
        <taxon>asterids</taxon>
        <taxon>campanulids</taxon>
        <taxon>Asterales</taxon>
        <taxon>Asteraceae</taxon>
        <taxon>Asteroideae</taxon>
        <taxon>Anthemideae</taxon>
        <taxon>Anthemidinae</taxon>
        <taxon>Tanacetum</taxon>
    </lineage>
</organism>
<dbReference type="PANTHER" id="PTHR11439">
    <property type="entry name" value="GAG-POL-RELATED RETROTRANSPOSON"/>
    <property type="match status" value="1"/>
</dbReference>
<dbReference type="PROSITE" id="PS50878">
    <property type="entry name" value="RT_POL"/>
    <property type="match status" value="1"/>
</dbReference>
<feature type="non-terminal residue" evidence="2">
    <location>
        <position position="1"/>
    </location>
</feature>
<gene>
    <name evidence="2" type="ORF">Tci_316493</name>
</gene>
<reference evidence="2" key="1">
    <citation type="journal article" date="2019" name="Sci. Rep.">
        <title>Draft genome of Tanacetum cinerariifolium, the natural source of mosquito coil.</title>
        <authorList>
            <person name="Yamashiro T."/>
            <person name="Shiraishi A."/>
            <person name="Satake H."/>
            <person name="Nakayama K."/>
        </authorList>
    </citation>
    <scope>NUCLEOTIDE SEQUENCE</scope>
</reference>
<dbReference type="PANTHER" id="PTHR11439:SF521">
    <property type="entry name" value="RNA-DIRECTED DNA POLYMERASE"/>
    <property type="match status" value="1"/>
</dbReference>
<evidence type="ECO:0000259" key="1">
    <source>
        <dbReference type="PROSITE" id="PS50878"/>
    </source>
</evidence>
<dbReference type="Pfam" id="PF00078">
    <property type="entry name" value="RVT_1"/>
    <property type="match status" value="1"/>
</dbReference>
<protein>
    <submittedName>
        <fullName evidence="2">Zinc finger, CCHC-type</fullName>
    </submittedName>
</protein>
<evidence type="ECO:0000313" key="2">
    <source>
        <dbReference type="EMBL" id="GEX44518.1"/>
    </source>
</evidence>
<dbReference type="InterPro" id="IPR043502">
    <property type="entry name" value="DNA/RNA_pol_sf"/>
</dbReference>
<dbReference type="InterPro" id="IPR000477">
    <property type="entry name" value="RT_dom"/>
</dbReference>
<dbReference type="AlphaFoldDB" id="A0A699H6G1"/>
<sequence length="685" mass="79262">LNEEEKNLFLSILPFKIGRLPVRWWIRQGDPISPYLFTLVMEVLNLILKDEITKERNFKFHFGCEKLKIIHLCFADDLLMLCHGDPTSIKTIKRAFEKFNKVSGLHSNMSKSNMFCGSLYEEEKNLFLSILPFKIERLPVRWNDNQALSNYISKREVCLAGFNDQSKLCDIVDGNRWKWSDDWMVKYNFLLSIPILIFNDEHDKVPWATKQRKMVKFSTNQVWRDIRRDGDKLFYIGLVRNMKSYVLSPKRGLISCMYHKEGLLFVKGSWPGWAAYDDENRVCVKDEPSWSPQYAVKGELIIVTIKPVPVSQAENPPLSLKTFLMDDPNITMEEYIRLEEEKARRHGQTFNWQTATYGKMEYCEDEVDSFTNLKIEYPAIVFDDTSDAALSCEPTISHLYNKEIDFEISFDESDDEDYMVIFDENLFFCKIKTDSENKNDKVNIPSSLSPEPTIGYIDDLDFFKDFENDIPTIAYNDLKSKSDPLIEPSVSSQHIDKFETSLSEYDEKEQNVLYLNDSFPLNNLSLKQVSKVIGSLMYAMTYTRPYIAYVIGRLSMHTSTPGKENWDAINRVFKYFKKTMDYGLEYSGDPSLLEGYTDASWITNQDDYTSMNGWIFTLGGGSVSWGSKKKSCLTDSTMATEFVALASCCKEAEWLRDLLINIPLWPKPTTPISVHCDSQSTLSRA</sequence>
<proteinExistence type="predicted"/>
<name>A0A699H6G1_TANCI</name>
<dbReference type="EMBL" id="BKCJ010108723">
    <property type="protein sequence ID" value="GEX44518.1"/>
    <property type="molecule type" value="Genomic_DNA"/>
</dbReference>
<accession>A0A699H6G1</accession>
<feature type="domain" description="Reverse transcriptase" evidence="1">
    <location>
        <begin position="1"/>
        <end position="132"/>
    </location>
</feature>